<protein>
    <recommendedName>
        <fullName evidence="4">SUR7 family protein pun1</fullName>
    </recommendedName>
</protein>
<dbReference type="EMBL" id="CABFNQ020000444">
    <property type="protein sequence ID" value="CAH0015604.1"/>
    <property type="molecule type" value="Genomic_DNA"/>
</dbReference>
<keyword evidence="1" id="KW-0472">Membrane</keyword>
<feature type="transmembrane region" description="Helical" evidence="1">
    <location>
        <begin position="7"/>
        <end position="29"/>
    </location>
</feature>
<evidence type="ECO:0000313" key="2">
    <source>
        <dbReference type="EMBL" id="CAH0015604.1"/>
    </source>
</evidence>
<keyword evidence="1" id="KW-1133">Transmembrane helix</keyword>
<dbReference type="AlphaFoldDB" id="A0A9N9YA44"/>
<dbReference type="GO" id="GO:0051285">
    <property type="term" value="C:cell cortex of cell tip"/>
    <property type="evidence" value="ECO:0007669"/>
    <property type="project" value="TreeGrafter"/>
</dbReference>
<keyword evidence="1" id="KW-0812">Transmembrane</keyword>
<feature type="transmembrane region" description="Helical" evidence="1">
    <location>
        <begin position="186"/>
        <end position="214"/>
    </location>
</feature>
<proteinExistence type="predicted"/>
<dbReference type="InterPro" id="IPR052413">
    <property type="entry name" value="SUR7_domain"/>
</dbReference>
<keyword evidence="3" id="KW-1185">Reference proteome</keyword>
<dbReference type="PANTHER" id="PTHR28019">
    <property type="entry name" value="CELL MEMBRANE PROTEIN YLR413W-RELATED"/>
    <property type="match status" value="1"/>
</dbReference>
<organism evidence="2 3">
    <name type="scientific">Clonostachys rhizophaga</name>
    <dbReference type="NCBI Taxonomy" id="160324"/>
    <lineage>
        <taxon>Eukaryota</taxon>
        <taxon>Fungi</taxon>
        <taxon>Dikarya</taxon>
        <taxon>Ascomycota</taxon>
        <taxon>Pezizomycotina</taxon>
        <taxon>Sordariomycetes</taxon>
        <taxon>Hypocreomycetidae</taxon>
        <taxon>Hypocreales</taxon>
        <taxon>Bionectriaceae</taxon>
        <taxon>Clonostachys</taxon>
    </lineage>
</organism>
<comment type="caution">
    <text evidence="2">The sequence shown here is derived from an EMBL/GenBank/DDBJ whole genome shotgun (WGS) entry which is preliminary data.</text>
</comment>
<gene>
    <name evidence="2" type="ORF">CRHIZ90672A_00001451</name>
</gene>
<dbReference type="PANTHER" id="PTHR28019:SF7">
    <property type="entry name" value="SUR7 PROTEIN"/>
    <property type="match status" value="1"/>
</dbReference>
<accession>A0A9N9YA44</accession>
<dbReference type="Pfam" id="PF06687">
    <property type="entry name" value="SUR7"/>
    <property type="match status" value="1"/>
</dbReference>
<feature type="transmembrane region" description="Helical" evidence="1">
    <location>
        <begin position="270"/>
        <end position="290"/>
    </location>
</feature>
<feature type="transmembrane region" description="Helical" evidence="1">
    <location>
        <begin position="226"/>
        <end position="250"/>
    </location>
</feature>
<dbReference type="OrthoDB" id="4159154at2759"/>
<sequence>MALLHRLIVLIPLILSIVGTILSALSLFAGHKQGFMEDYAIARLNVSRIGYDVIKSSSSNNSSNSDDDGGFLDSLKDKWNDVKQDVTEKINDVVGDVAGDVAESIGISEWYSIHVMNACEGDYSPNSTVSGASLNITNCTTSEAGFHLNMTALMDKELGVGPFDINIADLGWDEKMQEKLDIVNKVLLGLFVLYVLGIGFSGLATILCVAAFLLPENRLVAVGNLLLALLATIVLIIASILITVTVTKGVSEFNNLSEKIGVTIVRGNPFLIISWVAAVVMLVAMVFWATRFHMIRKQDRLGPRYVSRSKI</sequence>
<evidence type="ECO:0000313" key="3">
    <source>
        <dbReference type="Proteomes" id="UP000696573"/>
    </source>
</evidence>
<dbReference type="Proteomes" id="UP000696573">
    <property type="component" value="Unassembled WGS sequence"/>
</dbReference>
<name>A0A9N9YA44_9HYPO</name>
<dbReference type="GO" id="GO:0005886">
    <property type="term" value="C:plasma membrane"/>
    <property type="evidence" value="ECO:0007669"/>
    <property type="project" value="InterPro"/>
</dbReference>
<reference evidence="2" key="1">
    <citation type="submission" date="2021-10" db="EMBL/GenBank/DDBJ databases">
        <authorList>
            <person name="Piombo E."/>
        </authorList>
    </citation>
    <scope>NUCLEOTIDE SEQUENCE</scope>
</reference>
<evidence type="ECO:0000256" key="1">
    <source>
        <dbReference type="SAM" id="Phobius"/>
    </source>
</evidence>
<evidence type="ECO:0008006" key="4">
    <source>
        <dbReference type="Google" id="ProtNLM"/>
    </source>
</evidence>
<dbReference type="GO" id="GO:0031505">
    <property type="term" value="P:fungal-type cell wall organization"/>
    <property type="evidence" value="ECO:0007669"/>
    <property type="project" value="TreeGrafter"/>
</dbReference>
<dbReference type="InterPro" id="IPR009571">
    <property type="entry name" value="SUR7/Rim9-like_fungi"/>
</dbReference>